<dbReference type="EMBL" id="RBEE01000003">
    <property type="protein sequence ID" value="RNL56048.1"/>
    <property type="molecule type" value="Genomic_DNA"/>
</dbReference>
<dbReference type="InterPro" id="IPR003439">
    <property type="entry name" value="ABC_transporter-like_ATP-bd"/>
</dbReference>
<comment type="caution">
    <text evidence="5">The sequence shown here is derived from an EMBL/GenBank/DDBJ whole genome shotgun (WGS) entry which is preliminary data.</text>
</comment>
<dbReference type="AlphaFoldDB" id="A0A3N0C1V4"/>
<organism evidence="5 6">
    <name type="scientific">Pedobacter jejuensis</name>
    <dbReference type="NCBI Taxonomy" id="1268550"/>
    <lineage>
        <taxon>Bacteria</taxon>
        <taxon>Pseudomonadati</taxon>
        <taxon>Bacteroidota</taxon>
        <taxon>Sphingobacteriia</taxon>
        <taxon>Sphingobacteriales</taxon>
        <taxon>Sphingobacteriaceae</taxon>
        <taxon>Pedobacter</taxon>
    </lineage>
</organism>
<evidence type="ECO:0000256" key="1">
    <source>
        <dbReference type="ARBA" id="ARBA00022448"/>
    </source>
</evidence>
<evidence type="ECO:0000256" key="3">
    <source>
        <dbReference type="ARBA" id="ARBA00022840"/>
    </source>
</evidence>
<dbReference type="PANTHER" id="PTHR43023">
    <property type="entry name" value="PROTEIN TRIGALACTOSYLDIACYLGLYCEROL 3, CHLOROPLASTIC"/>
    <property type="match status" value="1"/>
</dbReference>
<feature type="domain" description="ABC transporter" evidence="4">
    <location>
        <begin position="24"/>
        <end position="261"/>
    </location>
</feature>
<dbReference type="InterPro" id="IPR017871">
    <property type="entry name" value="ABC_transporter-like_CS"/>
</dbReference>
<protein>
    <submittedName>
        <fullName evidence="5">ABC transporter ATP-binding protein</fullName>
    </submittedName>
</protein>
<dbReference type="GO" id="GO:0005524">
    <property type="term" value="F:ATP binding"/>
    <property type="evidence" value="ECO:0007669"/>
    <property type="project" value="UniProtKB-KW"/>
</dbReference>
<gene>
    <name evidence="5" type="ORF">D7004_02130</name>
</gene>
<dbReference type="CDD" id="cd03261">
    <property type="entry name" value="ABC_Org_Solvent_Resistant"/>
    <property type="match status" value="1"/>
</dbReference>
<sequence>MDMDKEITAVQPTQHHQPISEPVIVIENLYKKFGDNVILENFSLSVKREENVVVLGKSGAGKSVLIKCIIGLLKPDKGKILVFGEDITMMDEDELATARTKIGFLFQANALYDSMTVRENLEFPLRRHWTSLGEAEVDKMVKEALENVGLTHTSDMMPTELSGGMLKRIALARTLILKPEIILYDEPTTGLDPITAREIDQLILTLQKKYKTSSIIISHDMNCVRNIADRVVLLLEGMCYAQGTYETLEASSDPKINQFFK</sequence>
<reference evidence="5 6" key="1">
    <citation type="submission" date="2018-10" db="EMBL/GenBank/DDBJ databases">
        <title>Genome sequencing of Pedobacter jejuensis TNB23.</title>
        <authorList>
            <person name="Cho Y.-J."/>
            <person name="Cho A."/>
            <person name="Kim O.-S."/>
        </authorList>
    </citation>
    <scope>NUCLEOTIDE SEQUENCE [LARGE SCALE GENOMIC DNA]</scope>
    <source>
        <strain evidence="5 6">TNB23</strain>
    </source>
</reference>
<keyword evidence="6" id="KW-1185">Reference proteome</keyword>
<dbReference type="Proteomes" id="UP000274046">
    <property type="component" value="Unassembled WGS sequence"/>
</dbReference>
<dbReference type="GO" id="GO:0016887">
    <property type="term" value="F:ATP hydrolysis activity"/>
    <property type="evidence" value="ECO:0007669"/>
    <property type="project" value="InterPro"/>
</dbReference>
<evidence type="ECO:0000313" key="5">
    <source>
        <dbReference type="EMBL" id="RNL56048.1"/>
    </source>
</evidence>
<dbReference type="PROSITE" id="PS50893">
    <property type="entry name" value="ABC_TRANSPORTER_2"/>
    <property type="match status" value="1"/>
</dbReference>
<dbReference type="Pfam" id="PF00005">
    <property type="entry name" value="ABC_tran"/>
    <property type="match status" value="1"/>
</dbReference>
<name>A0A3N0C1V4_9SPHI</name>
<keyword evidence="1" id="KW-0813">Transport</keyword>
<dbReference type="PANTHER" id="PTHR43023:SF6">
    <property type="entry name" value="INTERMEMBRANE PHOSPHOLIPID TRANSPORT SYSTEM ATP-BINDING PROTEIN MLAF"/>
    <property type="match status" value="1"/>
</dbReference>
<dbReference type="PROSITE" id="PS00211">
    <property type="entry name" value="ABC_TRANSPORTER_1"/>
    <property type="match status" value="1"/>
</dbReference>
<dbReference type="InterPro" id="IPR027417">
    <property type="entry name" value="P-loop_NTPase"/>
</dbReference>
<dbReference type="OrthoDB" id="9782239at2"/>
<evidence type="ECO:0000256" key="2">
    <source>
        <dbReference type="ARBA" id="ARBA00022741"/>
    </source>
</evidence>
<accession>A0A3N0C1V4</accession>
<dbReference type="Gene3D" id="3.40.50.300">
    <property type="entry name" value="P-loop containing nucleotide triphosphate hydrolases"/>
    <property type="match status" value="1"/>
</dbReference>
<keyword evidence="2" id="KW-0547">Nucleotide-binding</keyword>
<evidence type="ECO:0000313" key="6">
    <source>
        <dbReference type="Proteomes" id="UP000274046"/>
    </source>
</evidence>
<dbReference type="SUPFAM" id="SSF52540">
    <property type="entry name" value="P-loop containing nucleoside triphosphate hydrolases"/>
    <property type="match status" value="1"/>
</dbReference>
<keyword evidence="3 5" id="KW-0067">ATP-binding</keyword>
<dbReference type="SMART" id="SM00382">
    <property type="entry name" value="AAA"/>
    <property type="match status" value="1"/>
</dbReference>
<evidence type="ECO:0000259" key="4">
    <source>
        <dbReference type="PROSITE" id="PS50893"/>
    </source>
</evidence>
<proteinExistence type="predicted"/>
<dbReference type="InterPro" id="IPR003593">
    <property type="entry name" value="AAA+_ATPase"/>
</dbReference>